<feature type="transmembrane region" description="Helical" evidence="1">
    <location>
        <begin position="6"/>
        <end position="26"/>
    </location>
</feature>
<reference evidence="2 3" key="1">
    <citation type="submission" date="2018-04" db="EMBL/GenBank/DDBJ databases">
        <title>Genomic Encyclopedia of Type Strains, Phase IV (KMG-IV): sequencing the most valuable type-strain genomes for metagenomic binning, comparative biology and taxonomic classification.</title>
        <authorList>
            <person name="Goeker M."/>
        </authorList>
    </citation>
    <scope>NUCLEOTIDE SEQUENCE [LARGE SCALE GENOMIC DNA]</scope>
    <source>
        <strain evidence="2 3">DSM 14823</strain>
    </source>
</reference>
<gene>
    <name evidence="2" type="ORF">C8D82_10646</name>
</gene>
<dbReference type="Proteomes" id="UP000245959">
    <property type="component" value="Unassembled WGS sequence"/>
</dbReference>
<organism evidence="2 3">
    <name type="scientific">Victivallis vadensis</name>
    <dbReference type="NCBI Taxonomy" id="172901"/>
    <lineage>
        <taxon>Bacteria</taxon>
        <taxon>Pseudomonadati</taxon>
        <taxon>Lentisphaerota</taxon>
        <taxon>Lentisphaeria</taxon>
        <taxon>Victivallales</taxon>
        <taxon>Victivallaceae</taxon>
        <taxon>Victivallis</taxon>
    </lineage>
</organism>
<evidence type="ECO:0000313" key="3">
    <source>
        <dbReference type="Proteomes" id="UP000245959"/>
    </source>
</evidence>
<evidence type="ECO:0000313" key="2">
    <source>
        <dbReference type="EMBL" id="PVY44529.1"/>
    </source>
</evidence>
<protein>
    <submittedName>
        <fullName evidence="2">Uncharacterized protein</fullName>
    </submittedName>
</protein>
<name>A0A2U1B772_9BACT</name>
<keyword evidence="1" id="KW-1133">Transmembrane helix</keyword>
<keyword evidence="1" id="KW-0812">Transmembrane</keyword>
<feature type="transmembrane region" description="Helical" evidence="1">
    <location>
        <begin position="46"/>
        <end position="66"/>
    </location>
</feature>
<feature type="transmembrane region" description="Helical" evidence="1">
    <location>
        <begin position="116"/>
        <end position="135"/>
    </location>
</feature>
<dbReference type="AlphaFoldDB" id="A0A2U1B772"/>
<dbReference type="EMBL" id="QEKH01000006">
    <property type="protein sequence ID" value="PVY44529.1"/>
    <property type="molecule type" value="Genomic_DNA"/>
</dbReference>
<accession>A0A2U1B772</accession>
<keyword evidence="1" id="KW-0472">Membrane</keyword>
<keyword evidence="3" id="KW-1185">Reference proteome</keyword>
<dbReference type="GeneID" id="78294482"/>
<proteinExistence type="predicted"/>
<sequence length="145" mass="15887">MSLTFLVVPALFGLLIAILVIQIRIYRGMRKLPGGEALAPLVRPGFGWKLWGGLNLLYWAAFAGSLRLSFHTFRELDIQIGQFHEGVLIAVPVFFLIAGLATLLGAEKIRFKCPLWTAWVASFLAALVAGVLLVLPTCVLVERLG</sequence>
<comment type="caution">
    <text evidence="2">The sequence shown here is derived from an EMBL/GenBank/DDBJ whole genome shotgun (WGS) entry which is preliminary data.</text>
</comment>
<feature type="transmembrane region" description="Helical" evidence="1">
    <location>
        <begin position="86"/>
        <end position="104"/>
    </location>
</feature>
<evidence type="ECO:0000256" key="1">
    <source>
        <dbReference type="SAM" id="Phobius"/>
    </source>
</evidence>
<dbReference type="RefSeq" id="WP_116883164.1">
    <property type="nucleotide sequence ID" value="NZ_CABMMC010000005.1"/>
</dbReference>